<dbReference type="STRING" id="1305737.GCA_000526355_03320"/>
<keyword evidence="2" id="KW-0808">Transferase</keyword>
<dbReference type="InterPro" id="IPR000836">
    <property type="entry name" value="PRTase_dom"/>
</dbReference>
<dbReference type="OrthoDB" id="9781675at2"/>
<dbReference type="InterPro" id="IPR050137">
    <property type="entry name" value="PyrR_bifunctional"/>
</dbReference>
<dbReference type="InterPro" id="IPR029057">
    <property type="entry name" value="PRTase-like"/>
</dbReference>
<dbReference type="NCBIfam" id="NF001097">
    <property type="entry name" value="PRK00129.1"/>
    <property type="match status" value="1"/>
</dbReference>
<keyword evidence="2" id="KW-0328">Glycosyltransferase</keyword>
<name>A0A0P8C179_9BACT</name>
<accession>A0A0P8C179</accession>
<feature type="domain" description="Phosphoribosyltransferase" evidence="1">
    <location>
        <begin position="11"/>
        <end position="211"/>
    </location>
</feature>
<organism evidence="2 3">
    <name type="scientific">Algoriphagus marincola HL-49</name>
    <dbReference type="NCBI Taxonomy" id="1305737"/>
    <lineage>
        <taxon>Bacteria</taxon>
        <taxon>Pseudomonadati</taxon>
        <taxon>Bacteroidota</taxon>
        <taxon>Cytophagia</taxon>
        <taxon>Cytophagales</taxon>
        <taxon>Cyclobacteriaceae</taxon>
        <taxon>Algoriphagus</taxon>
    </lineage>
</organism>
<dbReference type="GO" id="GO:0004845">
    <property type="term" value="F:uracil phosphoribosyltransferase activity"/>
    <property type="evidence" value="ECO:0007669"/>
    <property type="project" value="UniProtKB-EC"/>
</dbReference>
<proteinExistence type="predicted"/>
<dbReference type="EMBL" id="LJXT01000041">
    <property type="protein sequence ID" value="KPQ16310.1"/>
    <property type="molecule type" value="Genomic_DNA"/>
</dbReference>
<protein>
    <submittedName>
        <fullName evidence="2">Uracil phosphoribosyltransferase</fullName>
        <ecNumber evidence="2">2.4.2.9</ecNumber>
    </submittedName>
</protein>
<dbReference type="PATRIC" id="fig|1305737.6.peg.3331"/>
<evidence type="ECO:0000313" key="3">
    <source>
        <dbReference type="Proteomes" id="UP000050421"/>
    </source>
</evidence>
<gene>
    <name evidence="2" type="primary">upp</name>
    <name evidence="2" type="ORF">HLUCCX10_08060</name>
</gene>
<reference evidence="2 3" key="1">
    <citation type="submission" date="2015-09" db="EMBL/GenBank/DDBJ databases">
        <title>Identification and resolution of microdiversity through metagenomic sequencing of parallel consortia.</title>
        <authorList>
            <person name="Nelson W.C."/>
            <person name="Romine M.F."/>
            <person name="Lindemann S.R."/>
        </authorList>
    </citation>
    <scope>NUCLEOTIDE SEQUENCE [LARGE SCALE GENOMIC DNA]</scope>
    <source>
        <strain evidence="2">HL-49</strain>
    </source>
</reference>
<dbReference type="SUPFAM" id="SSF53271">
    <property type="entry name" value="PRTase-like"/>
    <property type="match status" value="1"/>
</dbReference>
<dbReference type="eggNOG" id="COG0035">
    <property type="taxonomic scope" value="Bacteria"/>
</dbReference>
<comment type="caution">
    <text evidence="2">The sequence shown here is derived from an EMBL/GenBank/DDBJ whole genome shotgun (WGS) entry which is preliminary data.</text>
</comment>
<dbReference type="EC" id="2.4.2.9" evidence="2"/>
<dbReference type="PANTHER" id="PTHR11608">
    <property type="entry name" value="BIFUNCTIONAL PROTEIN PYRR"/>
    <property type="match status" value="1"/>
</dbReference>
<dbReference type="Gene3D" id="3.40.50.2020">
    <property type="match status" value="1"/>
</dbReference>
<dbReference type="Pfam" id="PF14681">
    <property type="entry name" value="UPRTase"/>
    <property type="match status" value="1"/>
</dbReference>
<dbReference type="Proteomes" id="UP000050421">
    <property type="component" value="Unassembled WGS sequence"/>
</dbReference>
<evidence type="ECO:0000313" key="2">
    <source>
        <dbReference type="EMBL" id="KPQ16310.1"/>
    </source>
</evidence>
<dbReference type="CDD" id="cd06223">
    <property type="entry name" value="PRTases_typeI"/>
    <property type="match status" value="1"/>
</dbReference>
<dbReference type="AlphaFoldDB" id="A0A0P8C179"/>
<dbReference type="PANTHER" id="PTHR11608:SF0">
    <property type="entry name" value="BIFUNCTIONAL PROTEIN PYRR"/>
    <property type="match status" value="1"/>
</dbReference>
<evidence type="ECO:0000259" key="1">
    <source>
        <dbReference type="Pfam" id="PF14681"/>
    </source>
</evidence>
<sequence length="214" mass="23784">MFVLSETPSIASQFLSELRDRNIQTDSMRFRTNLRRLGNILAFELSKNLHYKAVEIETPLMNTHVLQLDEQVVLVSVLRASLPFYQGFLDYFDHAENGFIGAYRQEGNKVNLEIHLGYYASPNLEGKTLIIVDPMLATGKSFIKSIENLFLNGKPGKIHIAAVVAAPEGLAYIKENLSIPHQVWIGALDQGLNEQAYILPGLGDAGDLAFGPKL</sequence>